<dbReference type="EMBL" id="FOMX01000023">
    <property type="protein sequence ID" value="SFE95246.1"/>
    <property type="molecule type" value="Genomic_DNA"/>
</dbReference>
<dbReference type="Gene3D" id="3.40.50.300">
    <property type="entry name" value="P-loop containing nucleotide triphosphate hydrolases"/>
    <property type="match status" value="1"/>
</dbReference>
<name>A0A1I2ERZ5_9BACT</name>
<evidence type="ECO:0000256" key="3">
    <source>
        <dbReference type="ARBA" id="ARBA00022553"/>
    </source>
</evidence>
<evidence type="ECO:0000259" key="5">
    <source>
        <dbReference type="PROSITE" id="PS50109"/>
    </source>
</evidence>
<dbReference type="InterPro" id="IPR008271">
    <property type="entry name" value="Ser/Thr_kinase_AS"/>
</dbReference>
<dbReference type="SUPFAM" id="SSF47384">
    <property type="entry name" value="Homodimeric domain of signal transducing histidine kinase"/>
    <property type="match status" value="1"/>
</dbReference>
<dbReference type="InterPro" id="IPR003018">
    <property type="entry name" value="GAF"/>
</dbReference>
<dbReference type="Gene3D" id="3.30.565.10">
    <property type="entry name" value="Histidine kinase-like ATPase, C-terminal domain"/>
    <property type="match status" value="1"/>
</dbReference>
<dbReference type="InterPro" id="IPR005467">
    <property type="entry name" value="His_kinase_dom"/>
</dbReference>
<dbReference type="SMART" id="SM00220">
    <property type="entry name" value="S_TKc"/>
    <property type="match status" value="1"/>
</dbReference>
<dbReference type="InterPro" id="IPR041664">
    <property type="entry name" value="AAA_16"/>
</dbReference>
<dbReference type="Gene3D" id="1.10.287.130">
    <property type="match status" value="1"/>
</dbReference>
<evidence type="ECO:0000256" key="1">
    <source>
        <dbReference type="ARBA" id="ARBA00000085"/>
    </source>
</evidence>
<keyword evidence="3" id="KW-0597">Phosphoprotein</keyword>
<dbReference type="PRINTS" id="PR00344">
    <property type="entry name" value="BCTRLSENSOR"/>
</dbReference>
<dbReference type="Gene3D" id="3.30.200.20">
    <property type="entry name" value="Phosphorylase Kinase, domain 1"/>
    <property type="match status" value="1"/>
</dbReference>
<keyword evidence="7" id="KW-1185">Reference proteome</keyword>
<dbReference type="SUPFAM" id="SSF56112">
    <property type="entry name" value="Protein kinase-like (PK-like)"/>
    <property type="match status" value="1"/>
</dbReference>
<reference evidence="7" key="1">
    <citation type="submission" date="2016-10" db="EMBL/GenBank/DDBJ databases">
        <authorList>
            <person name="Varghese N."/>
            <person name="Submissions S."/>
        </authorList>
    </citation>
    <scope>NUCLEOTIDE SEQUENCE [LARGE SCALE GENOMIC DNA]</scope>
    <source>
        <strain evidence="7">ATCC 25963</strain>
    </source>
</reference>
<feature type="domain" description="Histidine kinase" evidence="5">
    <location>
        <begin position="1553"/>
        <end position="1764"/>
    </location>
</feature>
<dbReference type="InterPro" id="IPR036890">
    <property type="entry name" value="HATPase_C_sf"/>
</dbReference>
<dbReference type="SMART" id="SM00065">
    <property type="entry name" value="GAF"/>
    <property type="match status" value="1"/>
</dbReference>
<comment type="catalytic activity">
    <reaction evidence="1">
        <text>ATP + protein L-histidine = ADP + protein N-phospho-L-histidine.</text>
        <dbReference type="EC" id="2.7.13.3"/>
    </reaction>
</comment>
<dbReference type="SUPFAM" id="SSF55781">
    <property type="entry name" value="GAF domain-like"/>
    <property type="match status" value="1"/>
</dbReference>
<dbReference type="Pfam" id="PF01590">
    <property type="entry name" value="GAF"/>
    <property type="match status" value="1"/>
</dbReference>
<dbReference type="SUPFAM" id="SSF52540">
    <property type="entry name" value="P-loop containing nucleoside triphosphate hydrolases"/>
    <property type="match status" value="1"/>
</dbReference>
<dbReference type="GO" id="GO:0000155">
    <property type="term" value="F:phosphorelay sensor kinase activity"/>
    <property type="evidence" value="ECO:0007669"/>
    <property type="project" value="InterPro"/>
</dbReference>
<evidence type="ECO:0000313" key="7">
    <source>
        <dbReference type="Proteomes" id="UP000199400"/>
    </source>
</evidence>
<dbReference type="Pfam" id="PF13191">
    <property type="entry name" value="AAA_16"/>
    <property type="match status" value="1"/>
</dbReference>
<dbReference type="InterPro" id="IPR011009">
    <property type="entry name" value="Kinase-like_dom_sf"/>
</dbReference>
<dbReference type="PANTHER" id="PTHR43642">
    <property type="entry name" value="HYBRID SIGNAL TRANSDUCTION HISTIDINE KINASE G"/>
    <property type="match status" value="1"/>
</dbReference>
<dbReference type="InterPro" id="IPR000719">
    <property type="entry name" value="Prot_kinase_dom"/>
</dbReference>
<proteinExistence type="predicted"/>
<dbReference type="GO" id="GO:0005524">
    <property type="term" value="F:ATP binding"/>
    <property type="evidence" value="ECO:0007669"/>
    <property type="project" value="InterPro"/>
</dbReference>
<dbReference type="InterPro" id="IPR004358">
    <property type="entry name" value="Sig_transdc_His_kin-like_C"/>
</dbReference>
<dbReference type="EC" id="2.7.13.3" evidence="2"/>
<gene>
    <name evidence="6" type="ORF">SAMN02745121_06225</name>
</gene>
<dbReference type="CDD" id="cd14014">
    <property type="entry name" value="STKc_PknB_like"/>
    <property type="match status" value="1"/>
</dbReference>
<evidence type="ECO:0000256" key="2">
    <source>
        <dbReference type="ARBA" id="ARBA00012438"/>
    </source>
</evidence>
<dbReference type="Proteomes" id="UP000199400">
    <property type="component" value="Unassembled WGS sequence"/>
</dbReference>
<evidence type="ECO:0000313" key="6">
    <source>
        <dbReference type="EMBL" id="SFE95246.1"/>
    </source>
</evidence>
<dbReference type="InterPro" id="IPR029016">
    <property type="entry name" value="GAF-like_dom_sf"/>
</dbReference>
<sequence>MIRLFGSATLDMDGSPRFSLKQRLHEGQNSIIFRGVREDDEQTPVVIKVLKGEFPSPRALRQLRREYVTLRELDVPGVVRVYSLESYGNGLALVMEDDGGVPLSDVIHGEALPLRRALELGLALADTLARLHERAIIHKDIKPHNILVNATTGSVKLIDFGIATNLAHETAQVSSPEALEGTLMYMSPEQSGRVNRVVDQRTDLYSLGVTLYEMLTGSVPFNANDAMELVHSHIARTPVPPWVRTPTIPRVVSDIVMKLLAKGPEDRYQHALGLSADLARCLAQLDEAGEIEPFELGQRDRADVLRIPQKLYGREADIRALTEAFARVQDGRPELLLVAGGAGVGKSMLAHEVHRVIARSGGRFVTGKFDLVQRNIPFSALASALSELVRQLLTESSRTLAEWRTRIQLAVGASGQLVVDLVPELERIIGKQPPLPPLRPTESQNRFGLVMQNFVRALCPRTSPLVIFLDDLQWADAGTLSLLRLVLTDPDGGHLLLVGAYRDGEVDLGHPLRAAVTQLRKDGVALTELTLGPLDRASVRALLADTLTRERPGVPPPREEVERLEGLAALVFDKTHGNPFFLTQFLTTLHRNGLVRFDAAAAGWTWDPDAVAAAPITENVAELMSERLREFPPATQRLLAVAACVGHEFDVVTLARIAERTPGRVAAELWPALQAGLVVPLDSNYRLLEAFDDGAAEANETVELVVACRFLHDRVQQAALSLSTAEALHEAHLRIGRSLQAAHVGELRGDALFDVVRHLNAGAPRLTDPGERLQLARANLEAARAAKRATAYAAGASFAAAGVAVLPDDAWDSQYALTLGLHREQAECDYMCGRVDRADAELEDLIRRARSPLEQADLYALRVMLLSSQGRFTEGLAASRVGLAQFGELLPETPEATMATFGAVYGEIEASLAGRTVESLADAPAMRDPAHGAVLRLLNEAFGAGFVVDARLGSVVILKHVLLSLTQGPSELSAFGYATYGYLLAGPLGRPADALRYGRLALQLLERFTSTEVASRVHFMVGFYTGHTRPLRDSLHHLNQARVLGLETGDFMYASQGAVFHALANLRRGEDLSAVREEIEQGRALMVRTRDAMSTAQMVLLGEVVDALQHERWFGGPLFGDNQAEADWLRTVDATGLVIVRFLHHVNKLLAATLFEAYPEALALSAAAQPLMAVAVGGPYTADLPFYSALALAASHAAATDEAERASLMAQLLEHRAVTAQWAQLCPENEQHRLHIIDAEIARIRGQDLVALDEYDRAIEWARRSQFIHHEAIANELCGRFHQARGRAQIARVYLGQARYGYERWGALAKVRALDVKYPHLAARAESVGATITANSSRALITSSLSTTGNQGLDLTSVIKAAQALTAEIAVEPLLEKIIQIMIENAGARRGVLLLELDGQLSVVAESSVDTGSYTLKQPLPLSEAASVPVSIVNYVVHTTDSVVLEDAARAGPFTTDTYVARSGMRSILCTPLVHQTKLTGVLYLENELIPSVFPEARLHTLKLIASQAAISIENANLYANMERLVQKRTDELHRVNQSLTASNAELDAFARTVAHDLKNPLGAMVGYSEYLLEHIDEVDLEEVERVVENIRRASHTATNIIDELLLLAGVRKQQVQSARLDMAAIMRQVEQRMAYMLREYGGEIAAPETWPAAIGYAPWIEEAWTNYISNGLKYGGSPPRLQLGADVQDGKVRFWVRDNGRGIDQAAQEKLFAEFSRLDNVRAEGHGLGLSIVRRIIERLGGSVGVESELGAGSLFFFTLPTA</sequence>
<evidence type="ECO:0000259" key="4">
    <source>
        <dbReference type="PROSITE" id="PS50011"/>
    </source>
</evidence>
<dbReference type="PROSITE" id="PS50109">
    <property type="entry name" value="HIS_KIN"/>
    <property type="match status" value="1"/>
</dbReference>
<dbReference type="SUPFAM" id="SSF55874">
    <property type="entry name" value="ATPase domain of HSP90 chaperone/DNA topoisomerase II/histidine kinase"/>
    <property type="match status" value="1"/>
</dbReference>
<dbReference type="PROSITE" id="PS00108">
    <property type="entry name" value="PROTEIN_KINASE_ST"/>
    <property type="match status" value="1"/>
</dbReference>
<dbReference type="STRING" id="54.SAMN02745121_06225"/>
<dbReference type="PROSITE" id="PS50011">
    <property type="entry name" value="PROTEIN_KINASE_DOM"/>
    <property type="match status" value="1"/>
</dbReference>
<dbReference type="InterPro" id="IPR003594">
    <property type="entry name" value="HATPase_dom"/>
</dbReference>
<dbReference type="PANTHER" id="PTHR43642:SF1">
    <property type="entry name" value="HYBRID SIGNAL TRANSDUCTION HISTIDINE KINASE G"/>
    <property type="match status" value="1"/>
</dbReference>
<organism evidence="6 7">
    <name type="scientific">Nannocystis exedens</name>
    <dbReference type="NCBI Taxonomy" id="54"/>
    <lineage>
        <taxon>Bacteria</taxon>
        <taxon>Pseudomonadati</taxon>
        <taxon>Myxococcota</taxon>
        <taxon>Polyangia</taxon>
        <taxon>Nannocystales</taxon>
        <taxon>Nannocystaceae</taxon>
        <taxon>Nannocystis</taxon>
    </lineage>
</organism>
<dbReference type="InterPro" id="IPR036097">
    <property type="entry name" value="HisK_dim/P_sf"/>
</dbReference>
<dbReference type="Gene3D" id="3.30.450.40">
    <property type="match status" value="1"/>
</dbReference>
<dbReference type="SMART" id="SM00387">
    <property type="entry name" value="HATPase_c"/>
    <property type="match status" value="1"/>
</dbReference>
<dbReference type="SMART" id="SM00388">
    <property type="entry name" value="HisKA"/>
    <property type="match status" value="1"/>
</dbReference>
<accession>A0A1I2ERZ5</accession>
<protein>
    <recommendedName>
        <fullName evidence="2">histidine kinase</fullName>
        <ecNumber evidence="2">2.7.13.3</ecNumber>
    </recommendedName>
</protein>
<dbReference type="InterPro" id="IPR003661">
    <property type="entry name" value="HisK_dim/P_dom"/>
</dbReference>
<dbReference type="InterPro" id="IPR053159">
    <property type="entry name" value="Hybrid_Histidine_Kinase"/>
</dbReference>
<dbReference type="CDD" id="cd00082">
    <property type="entry name" value="HisKA"/>
    <property type="match status" value="1"/>
</dbReference>
<dbReference type="Pfam" id="PF00512">
    <property type="entry name" value="HisKA"/>
    <property type="match status" value="1"/>
</dbReference>
<dbReference type="OrthoDB" id="5521237at2"/>
<dbReference type="Pfam" id="PF00069">
    <property type="entry name" value="Pkinase"/>
    <property type="match status" value="1"/>
</dbReference>
<dbReference type="InterPro" id="IPR027417">
    <property type="entry name" value="P-loop_NTPase"/>
</dbReference>
<feature type="domain" description="Protein kinase" evidence="4">
    <location>
        <begin position="18"/>
        <end position="279"/>
    </location>
</feature>
<dbReference type="Gene3D" id="1.10.510.10">
    <property type="entry name" value="Transferase(Phosphotransferase) domain 1"/>
    <property type="match status" value="1"/>
</dbReference>
<dbReference type="Pfam" id="PF02518">
    <property type="entry name" value="HATPase_c"/>
    <property type="match status" value="1"/>
</dbReference>